<feature type="active site" description="Proton donor/acceptor" evidence="9">
    <location>
        <position position="451"/>
    </location>
</feature>
<evidence type="ECO:0000256" key="5">
    <source>
        <dbReference type="ARBA" id="ARBA00022801"/>
    </source>
</evidence>
<dbReference type="OrthoDB" id="47785at2759"/>
<accession>A0A177AHS7</accession>
<organism evidence="13">
    <name type="scientific">Pseudogymnoascus destructans</name>
    <dbReference type="NCBI Taxonomy" id="655981"/>
    <lineage>
        <taxon>Eukaryota</taxon>
        <taxon>Fungi</taxon>
        <taxon>Dikarya</taxon>
        <taxon>Ascomycota</taxon>
        <taxon>Pezizomycotina</taxon>
        <taxon>Leotiomycetes</taxon>
        <taxon>Thelebolales</taxon>
        <taxon>Thelebolaceae</taxon>
        <taxon>Pseudogymnoascus</taxon>
    </lineage>
</organism>
<keyword evidence="5" id="KW-0378">Hydrolase</keyword>
<dbReference type="VEuPathDB" id="FungiDB:GMDG_01435"/>
<evidence type="ECO:0008006" key="14">
    <source>
        <dbReference type="Google" id="ProtNLM"/>
    </source>
</evidence>
<dbReference type="CDD" id="cd09123">
    <property type="entry name" value="PLDc_Tdp1_2"/>
    <property type="match status" value="1"/>
</dbReference>
<evidence type="ECO:0000256" key="3">
    <source>
        <dbReference type="ARBA" id="ARBA00022722"/>
    </source>
</evidence>
<feature type="compositionally biased region" description="Polar residues" evidence="12">
    <location>
        <begin position="22"/>
        <end position="36"/>
    </location>
</feature>
<protein>
    <recommendedName>
        <fullName evidence="14">Tyrosyl-DNA phosphodiesterase 1</fullName>
    </recommendedName>
</protein>
<feature type="active site" description="Nucleophile" evidence="9">
    <location>
        <position position="170"/>
    </location>
</feature>
<dbReference type="GO" id="GO:0005634">
    <property type="term" value="C:nucleus"/>
    <property type="evidence" value="ECO:0007669"/>
    <property type="project" value="UniProtKB-SubCell"/>
</dbReference>
<dbReference type="GO" id="GO:0017005">
    <property type="term" value="F:3'-tyrosyl-DNA phosphodiesterase activity"/>
    <property type="evidence" value="ECO:0007669"/>
    <property type="project" value="TreeGrafter"/>
</dbReference>
<dbReference type="RefSeq" id="XP_024326910.1">
    <property type="nucleotide sequence ID" value="XM_024465723.1"/>
</dbReference>
<dbReference type="GeneID" id="36285139"/>
<dbReference type="GO" id="GO:0003690">
    <property type="term" value="F:double-stranded DNA binding"/>
    <property type="evidence" value="ECO:0007669"/>
    <property type="project" value="TreeGrafter"/>
</dbReference>
<dbReference type="GO" id="GO:0003697">
    <property type="term" value="F:single-stranded DNA binding"/>
    <property type="evidence" value="ECO:0007669"/>
    <property type="project" value="TreeGrafter"/>
</dbReference>
<keyword evidence="6" id="KW-0269">Exonuclease</keyword>
<dbReference type="CDD" id="cd09194">
    <property type="entry name" value="PLDc_yTdp1_1"/>
    <property type="match status" value="1"/>
</dbReference>
<feature type="compositionally biased region" description="Polar residues" evidence="12">
    <location>
        <begin position="45"/>
        <end position="58"/>
    </location>
</feature>
<feature type="region of interest" description="Disordered" evidence="12">
    <location>
        <begin position="1"/>
        <end position="68"/>
    </location>
</feature>
<evidence type="ECO:0000256" key="8">
    <source>
        <dbReference type="ARBA" id="ARBA00023242"/>
    </source>
</evidence>
<feature type="binding site" evidence="10">
    <location>
        <position position="172"/>
    </location>
    <ligand>
        <name>substrate</name>
    </ligand>
</feature>
<proteinExistence type="inferred from homology"/>
<evidence type="ECO:0000256" key="6">
    <source>
        <dbReference type="ARBA" id="ARBA00022839"/>
    </source>
</evidence>
<reference evidence="13" key="1">
    <citation type="submission" date="2016-03" db="EMBL/GenBank/DDBJ databases">
        <title>Updated assembly of Pseudogymnoascus destructans, the fungus causing white-nose syndrome of bats.</title>
        <authorList>
            <person name="Palmer J.M."/>
            <person name="Drees K.P."/>
            <person name="Foster J.T."/>
            <person name="Lindner D.L."/>
        </authorList>
    </citation>
    <scope>NUCLEOTIDE SEQUENCE [LARGE SCALE GENOMIC DNA]</scope>
    <source>
        <strain evidence="13">20631-21</strain>
    </source>
</reference>
<name>A0A177AHS7_9PEZI</name>
<dbReference type="Pfam" id="PF06087">
    <property type="entry name" value="Tyr-DNA_phospho"/>
    <property type="match status" value="1"/>
</dbReference>
<keyword evidence="3" id="KW-0540">Nuclease</keyword>
<evidence type="ECO:0000313" key="13">
    <source>
        <dbReference type="EMBL" id="OAF61636.1"/>
    </source>
</evidence>
<dbReference type="GO" id="GO:0004527">
    <property type="term" value="F:exonuclease activity"/>
    <property type="evidence" value="ECO:0007669"/>
    <property type="project" value="UniProtKB-KW"/>
</dbReference>
<evidence type="ECO:0000256" key="12">
    <source>
        <dbReference type="SAM" id="MobiDB-lite"/>
    </source>
</evidence>
<dbReference type="PANTHER" id="PTHR12415">
    <property type="entry name" value="TYROSYL-DNA PHOSPHODIESTERASE 1"/>
    <property type="match status" value="1"/>
</dbReference>
<keyword evidence="8" id="KW-0539">Nucleus</keyword>
<dbReference type="EMBL" id="KV441389">
    <property type="protein sequence ID" value="OAF61636.1"/>
    <property type="molecule type" value="Genomic_DNA"/>
</dbReference>
<dbReference type="AlphaFoldDB" id="A0A177AHS7"/>
<dbReference type="SUPFAM" id="SSF56024">
    <property type="entry name" value="Phospholipase D/nuclease"/>
    <property type="match status" value="2"/>
</dbReference>
<evidence type="ECO:0000256" key="2">
    <source>
        <dbReference type="ARBA" id="ARBA00010205"/>
    </source>
</evidence>
<dbReference type="PANTHER" id="PTHR12415:SF0">
    <property type="entry name" value="TYROSYL-DNA PHOSPHODIESTERASE 1"/>
    <property type="match status" value="1"/>
</dbReference>
<evidence type="ECO:0000256" key="11">
    <source>
        <dbReference type="PIRSR" id="PIRSR610347-3"/>
    </source>
</evidence>
<dbReference type="eggNOG" id="KOG2031">
    <property type="taxonomic scope" value="Eukaryota"/>
</dbReference>
<evidence type="ECO:0000256" key="7">
    <source>
        <dbReference type="ARBA" id="ARBA00023204"/>
    </source>
</evidence>
<comment type="subcellular location">
    <subcellularLocation>
        <location evidence="1">Nucleus</location>
    </subcellularLocation>
</comment>
<keyword evidence="4" id="KW-0227">DNA damage</keyword>
<evidence type="ECO:0000256" key="1">
    <source>
        <dbReference type="ARBA" id="ARBA00004123"/>
    </source>
</evidence>
<dbReference type="Proteomes" id="UP000077154">
    <property type="component" value="Unassembled WGS sequence"/>
</dbReference>
<feature type="site" description="Interaction with DNA" evidence="11">
    <location>
        <position position="477"/>
    </location>
</feature>
<dbReference type="Gene3D" id="3.30.870.10">
    <property type="entry name" value="Endonuclease Chain A"/>
    <property type="match status" value="2"/>
</dbReference>
<dbReference type="InterPro" id="IPR010347">
    <property type="entry name" value="Tdp1"/>
</dbReference>
<feature type="binding site" evidence="10">
    <location>
        <position position="453"/>
    </location>
    <ligand>
        <name>substrate</name>
    </ligand>
</feature>
<dbReference type="GO" id="GO:0006281">
    <property type="term" value="P:DNA repair"/>
    <property type="evidence" value="ECO:0007669"/>
    <property type="project" value="UniProtKB-KW"/>
</dbReference>
<gene>
    <name evidence="13" type="ORF">VC83_02053</name>
</gene>
<sequence length="570" mass="63125">MPLSGQSEDVTDEPPRKRVRTTGASEEGSTLSSLRASISPPRPRITQSRTSSNGTPRQNEPEIAPGSLISSPFKLTRIRDSPGSLNNGSVSLGEIVCDPMIREMWQFNYMHDLDFLMSNMDPDTKDTVKIHVVHGYWKQESGLHMKSQALKYPNVHLRCAYMPEIFGTHHTKMMVLLRHDDQAQIIIHTANMIPQDWANLSQDAWTSPLLPLLPAEKLADQTLARGSKSASYGSGLRFKLDFLGYLKAYDSRRTICKPLIEELLKYDFSSIRGALVGHVPGRHHVESDNPTLFGWSAIRAILNTIPVHNGDKPEVVAQVSSIATLGVTDQWLQKTLFAALSASSNSPSKTPKLGIVFPTPDEIRKSLDGYNSGGSIHVRIQTVAQEKQLQYLKPLFYHWAGDNRPVSPPSTSSPGPSTVASTVREAWQNRAGPSAVASTVREAGRNRAAPHIKTYIRFADEAKTRIDWALVTSANLSKQAWGERLNAAGDVRICSYELGVLVSPSMYAEDAVMVPTFQTDRPKEAVDGKITIGCRMPYDLPLVRYGADEEPWCATKAYEELDWMGRSYGV</sequence>
<dbReference type="FunFam" id="3.30.870.10:FF:000038">
    <property type="entry name" value="Probable tyrosyl-DNA phosphodiesterase"/>
    <property type="match status" value="1"/>
</dbReference>
<comment type="similarity">
    <text evidence="2">Belongs to the tyrosyl-DNA phosphodiesterase family.</text>
</comment>
<keyword evidence="7" id="KW-0234">DNA repair</keyword>
<evidence type="ECO:0000256" key="10">
    <source>
        <dbReference type="PIRSR" id="PIRSR610347-2"/>
    </source>
</evidence>
<evidence type="ECO:0000256" key="9">
    <source>
        <dbReference type="PIRSR" id="PIRSR610347-1"/>
    </source>
</evidence>
<evidence type="ECO:0000256" key="4">
    <source>
        <dbReference type="ARBA" id="ARBA00022763"/>
    </source>
</evidence>